<dbReference type="WBParaSite" id="RSKR_0000910100.1">
    <property type="protein sequence ID" value="RSKR_0000910100.1"/>
    <property type="gene ID" value="RSKR_0000910100"/>
</dbReference>
<name>A0AC35U994_9BILA</name>
<evidence type="ECO:0000313" key="1">
    <source>
        <dbReference type="Proteomes" id="UP000095286"/>
    </source>
</evidence>
<proteinExistence type="predicted"/>
<sequence>MLFKTLIVICLTIVGVICQQQDSTCDRAGFDTIRQCYNTYLRFYNLTVSSTGQLPLYTQFVNATLEYDQVNGVNGLGSSCQNQQRLTSCIGNFEPCIDATDMFQIFNNEQTDLSIYEINYYTFKYMCGAGRQYYTSDYSCLSSDAALEKSQFTNCGNILLSDNDDSCNTVGSFVSCLTNIGTNACGRNAGAFFCNVAKSMFTTIISSTCSLPVCDVISIGSSTTQNPRSTSGQTTQFFNNTTRRVFTQTPLPLFNDNGASNSMNGFISLTMAIFAATLIF</sequence>
<accession>A0AC35U994</accession>
<reference evidence="2" key="1">
    <citation type="submission" date="2016-11" db="UniProtKB">
        <authorList>
            <consortium name="WormBaseParasite"/>
        </authorList>
    </citation>
    <scope>IDENTIFICATION</scope>
    <source>
        <strain evidence="2">KR3021</strain>
    </source>
</reference>
<evidence type="ECO:0000313" key="2">
    <source>
        <dbReference type="WBParaSite" id="RSKR_0000910100.1"/>
    </source>
</evidence>
<protein>
    <submittedName>
        <fullName evidence="2">Transmembrane protein</fullName>
    </submittedName>
</protein>
<dbReference type="Proteomes" id="UP000095286">
    <property type="component" value="Unplaced"/>
</dbReference>
<organism evidence="1 2">
    <name type="scientific">Rhabditophanes sp. KR3021</name>
    <dbReference type="NCBI Taxonomy" id="114890"/>
    <lineage>
        <taxon>Eukaryota</taxon>
        <taxon>Metazoa</taxon>
        <taxon>Ecdysozoa</taxon>
        <taxon>Nematoda</taxon>
        <taxon>Chromadorea</taxon>
        <taxon>Rhabditida</taxon>
        <taxon>Tylenchina</taxon>
        <taxon>Panagrolaimomorpha</taxon>
        <taxon>Strongyloidoidea</taxon>
        <taxon>Alloionematidae</taxon>
        <taxon>Rhabditophanes</taxon>
    </lineage>
</organism>